<evidence type="ECO:0000256" key="1">
    <source>
        <dbReference type="SAM" id="MobiDB-lite"/>
    </source>
</evidence>
<dbReference type="InterPro" id="IPR019734">
    <property type="entry name" value="TPR_rpt"/>
</dbReference>
<sequence length="150" mass="16231">MAEPSHVLARLRHRVSAIDCYEKADAILVELGDHQARTMVMSNLGTAHRQAGRAEEAETCRRFALALIREFGIDRHSEATALNNLGTVLTDRGKLEEAIAAHANAVVVFGEGRRALRWGRFRSLARRSGGPGGGGSGVRRAARGHDASPR</sequence>
<dbReference type="Pfam" id="PF13424">
    <property type="entry name" value="TPR_12"/>
    <property type="match status" value="1"/>
</dbReference>
<accession>A0A0L8LD18</accession>
<dbReference type="InterPro" id="IPR011990">
    <property type="entry name" value="TPR-like_helical_dom_sf"/>
</dbReference>
<dbReference type="SUPFAM" id="SSF48452">
    <property type="entry name" value="TPR-like"/>
    <property type="match status" value="1"/>
</dbReference>
<feature type="region of interest" description="Disordered" evidence="1">
    <location>
        <begin position="127"/>
        <end position="150"/>
    </location>
</feature>
<reference evidence="2 3" key="1">
    <citation type="submission" date="2015-06" db="EMBL/GenBank/DDBJ databases">
        <authorList>
            <person name="Hoefler B.C."/>
            <person name="Straight P.D."/>
        </authorList>
    </citation>
    <scope>NUCLEOTIDE SEQUENCE [LARGE SCALE GENOMIC DNA]</scope>
    <source>
        <strain evidence="2 3">NRRL 3427</strain>
    </source>
</reference>
<dbReference type="RefSeq" id="WP_033203137.1">
    <property type="nucleotide sequence ID" value="NZ_LGUP01000014.1"/>
</dbReference>
<proteinExistence type="predicted"/>
<gene>
    <name evidence="2" type="ORF">ADK34_02810</name>
</gene>
<dbReference type="SMART" id="SM00028">
    <property type="entry name" value="TPR"/>
    <property type="match status" value="2"/>
</dbReference>
<organism evidence="2 3">
    <name type="scientific">Streptomyces viridochromogenes</name>
    <dbReference type="NCBI Taxonomy" id="1938"/>
    <lineage>
        <taxon>Bacteria</taxon>
        <taxon>Bacillati</taxon>
        <taxon>Actinomycetota</taxon>
        <taxon>Actinomycetes</taxon>
        <taxon>Kitasatosporales</taxon>
        <taxon>Streptomycetaceae</taxon>
        <taxon>Streptomyces</taxon>
    </lineage>
</organism>
<protein>
    <recommendedName>
        <fullName evidence="4">Tetratricopeptide repeat protein</fullName>
    </recommendedName>
</protein>
<dbReference type="Gene3D" id="1.25.40.10">
    <property type="entry name" value="Tetratricopeptide repeat domain"/>
    <property type="match status" value="1"/>
</dbReference>
<dbReference type="AlphaFoldDB" id="A0A0L8LD18"/>
<name>A0A0L8LD18_STRVR</name>
<dbReference type="EMBL" id="LGUP01000014">
    <property type="protein sequence ID" value="KOG36123.1"/>
    <property type="molecule type" value="Genomic_DNA"/>
</dbReference>
<evidence type="ECO:0008006" key="4">
    <source>
        <dbReference type="Google" id="ProtNLM"/>
    </source>
</evidence>
<dbReference type="Proteomes" id="UP000037023">
    <property type="component" value="Unassembled WGS sequence"/>
</dbReference>
<evidence type="ECO:0000313" key="3">
    <source>
        <dbReference type="Proteomes" id="UP000037023"/>
    </source>
</evidence>
<dbReference type="OrthoDB" id="6193797at2"/>
<comment type="caution">
    <text evidence="2">The sequence shown here is derived from an EMBL/GenBank/DDBJ whole genome shotgun (WGS) entry which is preliminary data.</text>
</comment>
<evidence type="ECO:0000313" key="2">
    <source>
        <dbReference type="EMBL" id="KOG36123.1"/>
    </source>
</evidence>